<evidence type="ECO:0008006" key="5">
    <source>
        <dbReference type="Google" id="ProtNLM"/>
    </source>
</evidence>
<sequence>MAYAGSTARYTFERGFPTRDTMKQAYDDADLERAIQAYKFFYPTVSGAAIVRGNEQIGVVTNEVFGILDCAPEQLVYTANSDTPYGPLLLDLSIGPLVVELAPGPLIVCSMDVNQRWVADMGLPGPDAGNGGKHLLIGPDYKGAVPDSGYYVHRASSNRQIVGVRSLPVEGDVKGAKERIRTMKVYPLDPKTPWQQPQWLDVTGKTQDTTPLDWEDNIQFWEVLHQTLDTEPMFEGYHNEYGELAALGIEKGKPFKPDGRMKSILEEAARTANSQMRVQAFGDRRPDRLPWPDRKWQWVSLRYEDGDFNTHDRLDLEAREKWFYQAIGASPAMFRRDPQAGSLYWLAQSDQTGAYLDGGSTYKLSVPLPVPGKLFWSVTVYDTDTRSQIQTEQKKAALRSLFELKDATGKSVDLYFGPNAPRGQEKHWIRTLPGKGWFAYFRIYGPQQAAFDGAWRPGDFEKAV</sequence>
<dbReference type="RefSeq" id="WP_161811447.1">
    <property type="nucleotide sequence ID" value="NZ_BLJN01000002.1"/>
</dbReference>
<feature type="domain" description="DUF1214" evidence="1">
    <location>
        <begin position="342"/>
        <end position="448"/>
    </location>
</feature>
<dbReference type="InterPro" id="IPR010621">
    <property type="entry name" value="DUF1214"/>
</dbReference>
<dbReference type="SUPFAM" id="SSF160935">
    <property type="entry name" value="VPA0735-like"/>
    <property type="match status" value="1"/>
</dbReference>
<dbReference type="PANTHER" id="PTHR36509:SF3">
    <property type="entry name" value="SIGNAL PEPTIDE PROTEIN"/>
    <property type="match status" value="1"/>
</dbReference>
<organism evidence="3 4">
    <name type="scientific">Steroidobacter agaridevorans</name>
    <dbReference type="NCBI Taxonomy" id="2695856"/>
    <lineage>
        <taxon>Bacteria</taxon>
        <taxon>Pseudomonadati</taxon>
        <taxon>Pseudomonadota</taxon>
        <taxon>Gammaproteobacteria</taxon>
        <taxon>Steroidobacterales</taxon>
        <taxon>Steroidobacteraceae</taxon>
        <taxon>Steroidobacter</taxon>
    </lineage>
</organism>
<dbReference type="AlphaFoldDB" id="A0A829Y9F8"/>
<evidence type="ECO:0000259" key="1">
    <source>
        <dbReference type="Pfam" id="PF06742"/>
    </source>
</evidence>
<dbReference type="Gene3D" id="1.10.3360.10">
    <property type="entry name" value="VPA0735-like domain"/>
    <property type="match status" value="1"/>
</dbReference>
<accession>A0A829Y9F8</accession>
<proteinExistence type="predicted"/>
<feature type="domain" description="DUF1254" evidence="2">
    <location>
        <begin position="74"/>
        <end position="187"/>
    </location>
</feature>
<name>A0A829Y9F8_9GAMM</name>
<protein>
    <recommendedName>
        <fullName evidence="5">DUF1254 domain-containing protein</fullName>
    </recommendedName>
</protein>
<dbReference type="Gene3D" id="2.60.40.1610">
    <property type="entry name" value="Domain of unknown function DUF1254"/>
    <property type="match status" value="1"/>
</dbReference>
<comment type="caution">
    <text evidence="3">The sequence shown here is derived from an EMBL/GenBank/DDBJ whole genome shotgun (WGS) entry which is preliminary data.</text>
</comment>
<dbReference type="InterPro" id="IPR037049">
    <property type="entry name" value="DUF1214_C_sf"/>
</dbReference>
<reference evidence="4" key="1">
    <citation type="submission" date="2020-01" db="EMBL/GenBank/DDBJ databases">
        <title>'Steroidobacter agaridevorans' sp. nov., agar-degrading bacteria isolated from rhizosphere soils.</title>
        <authorList>
            <person name="Ikenaga M."/>
            <person name="Kataoka M."/>
            <person name="Murouchi A."/>
            <person name="Katsuragi S."/>
            <person name="Sakai M."/>
        </authorList>
    </citation>
    <scope>NUCLEOTIDE SEQUENCE [LARGE SCALE GENOMIC DNA]</scope>
    <source>
        <strain evidence="4">YU21-B</strain>
    </source>
</reference>
<dbReference type="PANTHER" id="PTHR36509">
    <property type="entry name" value="BLL3101 PROTEIN"/>
    <property type="match status" value="1"/>
</dbReference>
<dbReference type="InterPro" id="IPR010679">
    <property type="entry name" value="DUF1254"/>
</dbReference>
<dbReference type="InterPro" id="IPR037050">
    <property type="entry name" value="DUF1254_sf"/>
</dbReference>
<dbReference type="Pfam" id="PF06863">
    <property type="entry name" value="DUF1254"/>
    <property type="match status" value="1"/>
</dbReference>
<evidence type="ECO:0000259" key="2">
    <source>
        <dbReference type="Pfam" id="PF06863"/>
    </source>
</evidence>
<gene>
    <name evidence="3" type="ORF">GCM10011487_16750</name>
</gene>
<dbReference type="Pfam" id="PF06742">
    <property type="entry name" value="DUF1214"/>
    <property type="match status" value="1"/>
</dbReference>
<dbReference type="Proteomes" id="UP000445000">
    <property type="component" value="Unassembled WGS sequence"/>
</dbReference>
<keyword evidence="4" id="KW-1185">Reference proteome</keyword>
<evidence type="ECO:0000313" key="3">
    <source>
        <dbReference type="EMBL" id="GFE79675.1"/>
    </source>
</evidence>
<dbReference type="Gene3D" id="2.60.120.600">
    <property type="entry name" value="Domain of unknown function DUF1214, C-terminal domain"/>
    <property type="match status" value="1"/>
</dbReference>
<evidence type="ECO:0000313" key="4">
    <source>
        <dbReference type="Proteomes" id="UP000445000"/>
    </source>
</evidence>
<dbReference type="EMBL" id="BLJN01000002">
    <property type="protein sequence ID" value="GFE79675.1"/>
    <property type="molecule type" value="Genomic_DNA"/>
</dbReference>